<dbReference type="Proteomes" id="UP000321248">
    <property type="component" value="Unassembled WGS sequence"/>
</dbReference>
<feature type="signal peptide" evidence="1">
    <location>
        <begin position="1"/>
        <end position="17"/>
    </location>
</feature>
<dbReference type="OrthoDB" id="5954732at2"/>
<keyword evidence="4" id="KW-1185">Reference proteome</keyword>
<sequence>MTALALTASVLFALALAALRRVPQGEVHTVHRFGRYVRTLAPGFHLVWPVLDRVAARVLLIGHHLELPTRAYGPMQAGGDLYYQILDPVRTGHALERVDSLVLDEAAAVLEEVANMSAPAEAGFSADSFKKALNERMSGLGLRIIRCSLHPG</sequence>
<dbReference type="Pfam" id="PF01145">
    <property type="entry name" value="Band_7"/>
    <property type="match status" value="1"/>
</dbReference>
<comment type="caution">
    <text evidence="3">The sequence shown here is derived from an EMBL/GenBank/DDBJ whole genome shotgun (WGS) entry which is preliminary data.</text>
</comment>
<evidence type="ECO:0000259" key="2">
    <source>
        <dbReference type="Pfam" id="PF01145"/>
    </source>
</evidence>
<protein>
    <recommendedName>
        <fullName evidence="2">Band 7 domain-containing protein</fullName>
    </recommendedName>
</protein>
<keyword evidence="1" id="KW-0732">Signal</keyword>
<name>A0A5C8KS64_9GAMM</name>
<proteinExistence type="predicted"/>
<evidence type="ECO:0000313" key="4">
    <source>
        <dbReference type="Proteomes" id="UP000321248"/>
    </source>
</evidence>
<organism evidence="3 4">
    <name type="scientific">Alkalisalibacterium limincola</name>
    <dbReference type="NCBI Taxonomy" id="2699169"/>
    <lineage>
        <taxon>Bacteria</taxon>
        <taxon>Pseudomonadati</taxon>
        <taxon>Pseudomonadota</taxon>
        <taxon>Gammaproteobacteria</taxon>
        <taxon>Lysobacterales</taxon>
        <taxon>Lysobacteraceae</taxon>
        <taxon>Alkalisalibacterium</taxon>
    </lineage>
</organism>
<dbReference type="InterPro" id="IPR001107">
    <property type="entry name" value="Band_7"/>
</dbReference>
<accession>A0A5C8KS64</accession>
<dbReference type="EMBL" id="VRTS01000005">
    <property type="protein sequence ID" value="TXK62264.1"/>
    <property type="molecule type" value="Genomic_DNA"/>
</dbReference>
<dbReference type="RefSeq" id="WP_147891683.1">
    <property type="nucleotide sequence ID" value="NZ_VRTS01000005.1"/>
</dbReference>
<evidence type="ECO:0000256" key="1">
    <source>
        <dbReference type="SAM" id="SignalP"/>
    </source>
</evidence>
<reference evidence="3 4" key="1">
    <citation type="submission" date="2019-08" db="EMBL/GenBank/DDBJ databases">
        <authorList>
            <person name="Karlyshev A.V."/>
        </authorList>
    </citation>
    <scope>NUCLEOTIDE SEQUENCE [LARGE SCALE GENOMIC DNA]</scope>
    <source>
        <strain evidence="3 4">Alg18-2.2</strain>
    </source>
</reference>
<evidence type="ECO:0000313" key="3">
    <source>
        <dbReference type="EMBL" id="TXK62264.1"/>
    </source>
</evidence>
<gene>
    <name evidence="3" type="ORF">FU658_08455</name>
</gene>
<feature type="domain" description="Band 7" evidence="2">
    <location>
        <begin position="21"/>
        <end position="146"/>
    </location>
</feature>
<feature type="chain" id="PRO_5023014302" description="Band 7 domain-containing protein" evidence="1">
    <location>
        <begin position="18"/>
        <end position="152"/>
    </location>
</feature>
<dbReference type="AlphaFoldDB" id="A0A5C8KS64"/>